<name>A0AAD7T1F4_9TELE</name>
<reference evidence="2" key="1">
    <citation type="journal article" date="2023" name="Science">
        <title>Genome structures resolve the early diversification of teleost fishes.</title>
        <authorList>
            <person name="Parey E."/>
            <person name="Louis A."/>
            <person name="Montfort J."/>
            <person name="Bouchez O."/>
            <person name="Roques C."/>
            <person name="Iampietro C."/>
            <person name="Lluch J."/>
            <person name="Castinel A."/>
            <person name="Donnadieu C."/>
            <person name="Desvignes T."/>
            <person name="Floi Bucao C."/>
            <person name="Jouanno E."/>
            <person name="Wen M."/>
            <person name="Mejri S."/>
            <person name="Dirks R."/>
            <person name="Jansen H."/>
            <person name="Henkel C."/>
            <person name="Chen W.J."/>
            <person name="Zahm M."/>
            <person name="Cabau C."/>
            <person name="Klopp C."/>
            <person name="Thompson A.W."/>
            <person name="Robinson-Rechavi M."/>
            <person name="Braasch I."/>
            <person name="Lecointre G."/>
            <person name="Bobe J."/>
            <person name="Postlethwait J.H."/>
            <person name="Berthelot C."/>
            <person name="Roest Crollius H."/>
            <person name="Guiguen Y."/>
        </authorList>
    </citation>
    <scope>NUCLEOTIDE SEQUENCE</scope>
    <source>
        <strain evidence="2">NC1722</strain>
    </source>
</reference>
<keyword evidence="3" id="KW-1185">Reference proteome</keyword>
<dbReference type="EMBL" id="JAINUG010000018">
    <property type="protein sequence ID" value="KAJ8412644.1"/>
    <property type="molecule type" value="Genomic_DNA"/>
</dbReference>
<proteinExistence type="predicted"/>
<dbReference type="Proteomes" id="UP001221898">
    <property type="component" value="Unassembled WGS sequence"/>
</dbReference>
<feature type="region of interest" description="Disordered" evidence="1">
    <location>
        <begin position="82"/>
        <end position="103"/>
    </location>
</feature>
<organism evidence="2 3">
    <name type="scientific">Aldrovandia affinis</name>
    <dbReference type="NCBI Taxonomy" id="143900"/>
    <lineage>
        <taxon>Eukaryota</taxon>
        <taxon>Metazoa</taxon>
        <taxon>Chordata</taxon>
        <taxon>Craniata</taxon>
        <taxon>Vertebrata</taxon>
        <taxon>Euteleostomi</taxon>
        <taxon>Actinopterygii</taxon>
        <taxon>Neopterygii</taxon>
        <taxon>Teleostei</taxon>
        <taxon>Notacanthiformes</taxon>
        <taxon>Halosauridae</taxon>
        <taxon>Aldrovandia</taxon>
    </lineage>
</organism>
<dbReference type="AlphaFoldDB" id="A0AAD7T1F4"/>
<evidence type="ECO:0000256" key="1">
    <source>
        <dbReference type="SAM" id="MobiDB-lite"/>
    </source>
</evidence>
<evidence type="ECO:0000313" key="2">
    <source>
        <dbReference type="EMBL" id="KAJ8412644.1"/>
    </source>
</evidence>
<gene>
    <name evidence="2" type="ORF">AAFF_G00115950</name>
</gene>
<accession>A0AAD7T1F4</accession>
<protein>
    <submittedName>
        <fullName evidence="2">Uncharacterized protein</fullName>
    </submittedName>
</protein>
<sequence>MTPVPGRGQTKQDSQSGDKLKSFLWPCLKWLGGSADTVGGLCCLVTPVHLLSTNALLCLHTAQCCPGSSRLDNTDLAVFSSRPASRPTRKQPVESAQDIVPTC</sequence>
<comment type="caution">
    <text evidence="2">The sequence shown here is derived from an EMBL/GenBank/DDBJ whole genome shotgun (WGS) entry which is preliminary data.</text>
</comment>
<evidence type="ECO:0000313" key="3">
    <source>
        <dbReference type="Proteomes" id="UP001221898"/>
    </source>
</evidence>